<keyword evidence="3" id="KW-1185">Reference proteome</keyword>
<feature type="region of interest" description="Disordered" evidence="1">
    <location>
        <begin position="186"/>
        <end position="232"/>
    </location>
</feature>
<reference evidence="2 3" key="1">
    <citation type="submission" date="2017-04" db="EMBL/GenBank/DDBJ databases">
        <title>Genome Sequence of the Model Brown-Rot Fungus Postia placenta SB12.</title>
        <authorList>
            <consortium name="DOE Joint Genome Institute"/>
            <person name="Gaskell J."/>
            <person name="Kersten P."/>
            <person name="Larrondo L.F."/>
            <person name="Canessa P."/>
            <person name="Martinez D."/>
            <person name="Hibbett D."/>
            <person name="Schmoll M."/>
            <person name="Kubicek C.P."/>
            <person name="Martinez A.T."/>
            <person name="Yadav J."/>
            <person name="Master E."/>
            <person name="Magnuson J.K."/>
            <person name="James T."/>
            <person name="Yaver D."/>
            <person name="Berka R."/>
            <person name="Labutti K."/>
            <person name="Lipzen A."/>
            <person name="Aerts A."/>
            <person name="Barry K."/>
            <person name="Henrissat B."/>
            <person name="Blanchette R."/>
            <person name="Grigoriev I."/>
            <person name="Cullen D."/>
        </authorList>
    </citation>
    <scope>NUCLEOTIDE SEQUENCE [LARGE SCALE GENOMIC DNA]</scope>
    <source>
        <strain evidence="2 3">MAD-698-R-SB12</strain>
    </source>
</reference>
<evidence type="ECO:0000313" key="2">
    <source>
        <dbReference type="EMBL" id="OSX55989.1"/>
    </source>
</evidence>
<feature type="non-terminal residue" evidence="2">
    <location>
        <position position="1"/>
    </location>
</feature>
<proteinExistence type="predicted"/>
<dbReference type="AlphaFoldDB" id="A0A1X6MI36"/>
<protein>
    <submittedName>
        <fullName evidence="2">Uncharacterized protein</fullName>
    </submittedName>
</protein>
<dbReference type="EMBL" id="KZ110687">
    <property type="protein sequence ID" value="OSX55989.1"/>
    <property type="molecule type" value="Genomic_DNA"/>
</dbReference>
<gene>
    <name evidence="2" type="ORF">POSPLADRAFT_1161714</name>
</gene>
<dbReference type="Proteomes" id="UP000194127">
    <property type="component" value="Unassembled WGS sequence"/>
</dbReference>
<dbReference type="GeneID" id="36332640"/>
<accession>A0A1X6MI36</accession>
<organism evidence="2 3">
    <name type="scientific">Postia placenta MAD-698-R-SB12</name>
    <dbReference type="NCBI Taxonomy" id="670580"/>
    <lineage>
        <taxon>Eukaryota</taxon>
        <taxon>Fungi</taxon>
        <taxon>Dikarya</taxon>
        <taxon>Basidiomycota</taxon>
        <taxon>Agaricomycotina</taxon>
        <taxon>Agaricomycetes</taxon>
        <taxon>Polyporales</taxon>
        <taxon>Adustoporiaceae</taxon>
        <taxon>Rhodonia</taxon>
    </lineage>
</organism>
<dbReference type="RefSeq" id="XP_024332783.1">
    <property type="nucleotide sequence ID" value="XM_024487691.1"/>
</dbReference>
<dbReference type="OrthoDB" id="10363657at2759"/>
<evidence type="ECO:0000256" key="1">
    <source>
        <dbReference type="SAM" id="MobiDB-lite"/>
    </source>
</evidence>
<name>A0A1X6MI36_9APHY</name>
<feature type="region of interest" description="Disordered" evidence="1">
    <location>
        <begin position="32"/>
        <end position="90"/>
    </location>
</feature>
<evidence type="ECO:0000313" key="3">
    <source>
        <dbReference type="Proteomes" id="UP000194127"/>
    </source>
</evidence>
<sequence>NVRVARAKRTRFAVGGFSVLGYTSECVSRRADRVMPPPRSGQDQGAGSFADTCGGDRALTTRGHDIPLADTRVSPRALTRRSPGSGTGLRAALRVRSRMLEGVEALQSVRSRQLADADAGASVCGIDGAMSRDGADGGRSVPGVGHKLGGLSIRCRRIGRCGILEMRRGTMAHCARSSQVTERSRTLDSRFSRCGRSERGDDAHGLPDTAHLRAAGGQPGWMKRGMSDTTTWITGRPARDRRQSRAVASAPARGPRAVADLRIGHVDVEGVDGRGVQDEPLGLEVERRERDVCVRARRARRVGRLAWTRTRLGTLRSCSLFDHEISDGLLPAVTGSKRRIDEERLERRARAWREEW</sequence>
<feature type="compositionally biased region" description="Basic and acidic residues" evidence="1">
    <location>
        <begin position="186"/>
        <end position="205"/>
    </location>
</feature>